<keyword evidence="2" id="KW-0812">Transmembrane</keyword>
<sequence length="291" mass="30901">MTNDMLKDALNDIAERARPVDGIAEQALRAATRRRRFIGTGVAVGAVAAIAAPVAFFTQASAPDGDATTRTRIVADGSDPATGEGLPADTTAGRAAVKACMNGDPAMPPEFRDDAKRRQGSAPNEAGTRARDFRLLAEHRVPTGRIVFLGSSLAHRTCVLDRSGRASQLDRLPRQTANRWQFDIGYGLRNIKGPVSIQDAGGGLIAYGTAPYELHVAGLVRPEVARLVIRFGRERPVTATISNGFFVGGMVVPFETGTTLIEKSVDVTAYNRAGKVVFTHRRPGVPPGTSG</sequence>
<dbReference type="EMBL" id="JABVEC010000052">
    <property type="protein sequence ID" value="MBC6470969.1"/>
    <property type="molecule type" value="Genomic_DNA"/>
</dbReference>
<keyword evidence="4" id="KW-1185">Reference proteome</keyword>
<evidence type="ECO:0000256" key="2">
    <source>
        <dbReference type="SAM" id="Phobius"/>
    </source>
</evidence>
<dbReference type="PROSITE" id="PS51318">
    <property type="entry name" value="TAT"/>
    <property type="match status" value="1"/>
</dbReference>
<proteinExistence type="predicted"/>
<name>A0ABR7M2D6_9ACTN</name>
<protein>
    <recommendedName>
        <fullName evidence="5">Tat (Twin-arginine translocation) pathway signal sequence</fullName>
    </recommendedName>
</protein>
<evidence type="ECO:0000313" key="4">
    <source>
        <dbReference type="Proteomes" id="UP000805614"/>
    </source>
</evidence>
<evidence type="ECO:0008006" key="5">
    <source>
        <dbReference type="Google" id="ProtNLM"/>
    </source>
</evidence>
<feature type="transmembrane region" description="Helical" evidence="2">
    <location>
        <begin position="37"/>
        <end position="57"/>
    </location>
</feature>
<evidence type="ECO:0000256" key="1">
    <source>
        <dbReference type="SAM" id="MobiDB-lite"/>
    </source>
</evidence>
<dbReference type="RefSeq" id="WP_187248007.1">
    <property type="nucleotide sequence ID" value="NZ_BAAAOK010000054.1"/>
</dbReference>
<keyword evidence="2" id="KW-1133">Transmembrane helix</keyword>
<dbReference type="InterPro" id="IPR006311">
    <property type="entry name" value="TAT_signal"/>
</dbReference>
<evidence type="ECO:0000313" key="3">
    <source>
        <dbReference type="EMBL" id="MBC6470969.1"/>
    </source>
</evidence>
<keyword evidence="2" id="KW-0472">Membrane</keyword>
<comment type="caution">
    <text evidence="3">The sequence shown here is derived from an EMBL/GenBank/DDBJ whole genome shotgun (WGS) entry which is preliminary data.</text>
</comment>
<gene>
    <name evidence="3" type="ORF">HKK74_36585</name>
</gene>
<dbReference type="Proteomes" id="UP000805614">
    <property type="component" value="Unassembled WGS sequence"/>
</dbReference>
<accession>A0ABR7M2D6</accession>
<reference evidence="3 4" key="1">
    <citation type="submission" date="2020-06" db="EMBL/GenBank/DDBJ databases">
        <title>Actinomadura xiongansis sp. nov., isolated from soil of Baiyangdian.</title>
        <authorList>
            <person name="Zhang X."/>
        </authorList>
    </citation>
    <scope>NUCLEOTIDE SEQUENCE [LARGE SCALE GENOMIC DNA]</scope>
    <source>
        <strain evidence="3 4">HBUM206468</strain>
    </source>
</reference>
<organism evidence="3 4">
    <name type="scientific">Actinomadura alba</name>
    <dbReference type="NCBI Taxonomy" id="406431"/>
    <lineage>
        <taxon>Bacteria</taxon>
        <taxon>Bacillati</taxon>
        <taxon>Actinomycetota</taxon>
        <taxon>Actinomycetes</taxon>
        <taxon>Streptosporangiales</taxon>
        <taxon>Thermomonosporaceae</taxon>
        <taxon>Actinomadura</taxon>
    </lineage>
</organism>
<feature type="region of interest" description="Disordered" evidence="1">
    <location>
        <begin position="105"/>
        <end position="129"/>
    </location>
</feature>